<dbReference type="AlphaFoldDB" id="W4M207"/>
<organism evidence="1 2">
    <name type="scientific">Candidatus Entotheonella gemina</name>
    <dbReference type="NCBI Taxonomy" id="1429439"/>
    <lineage>
        <taxon>Bacteria</taxon>
        <taxon>Pseudomonadati</taxon>
        <taxon>Nitrospinota/Tectimicrobiota group</taxon>
        <taxon>Candidatus Tectimicrobiota</taxon>
        <taxon>Candidatus Entotheonellia</taxon>
        <taxon>Candidatus Entotheonellales</taxon>
        <taxon>Candidatus Entotheonellaceae</taxon>
        <taxon>Candidatus Entotheonella</taxon>
    </lineage>
</organism>
<evidence type="ECO:0000313" key="2">
    <source>
        <dbReference type="Proteomes" id="UP000019140"/>
    </source>
</evidence>
<dbReference type="Proteomes" id="UP000019140">
    <property type="component" value="Unassembled WGS sequence"/>
</dbReference>
<keyword evidence="2" id="KW-1185">Reference proteome</keyword>
<dbReference type="EMBL" id="AZHX01001333">
    <property type="protein sequence ID" value="ETX03986.1"/>
    <property type="molecule type" value="Genomic_DNA"/>
</dbReference>
<gene>
    <name evidence="1" type="ORF">ETSY2_31400</name>
</gene>
<proteinExistence type="predicted"/>
<evidence type="ECO:0000313" key="1">
    <source>
        <dbReference type="EMBL" id="ETX03986.1"/>
    </source>
</evidence>
<accession>W4M207</accession>
<protein>
    <submittedName>
        <fullName evidence="1">Uncharacterized protein</fullName>
    </submittedName>
</protein>
<sequence length="63" mass="6876">MGMFFQCMNSVAPGTVETMSAAEIDQLQAVFMQELFTNQVIMQELEQKMSQVLAAQQGGSSSP</sequence>
<comment type="caution">
    <text evidence="1">The sequence shown here is derived from an EMBL/GenBank/DDBJ whole genome shotgun (WGS) entry which is preliminary data.</text>
</comment>
<reference evidence="1 2" key="1">
    <citation type="journal article" date="2014" name="Nature">
        <title>An environmental bacterial taxon with a large and distinct metabolic repertoire.</title>
        <authorList>
            <person name="Wilson M.C."/>
            <person name="Mori T."/>
            <person name="Ruckert C."/>
            <person name="Uria A.R."/>
            <person name="Helf M.J."/>
            <person name="Takada K."/>
            <person name="Gernert C."/>
            <person name="Steffens U.A."/>
            <person name="Heycke N."/>
            <person name="Schmitt S."/>
            <person name="Rinke C."/>
            <person name="Helfrich E.J."/>
            <person name="Brachmann A.O."/>
            <person name="Gurgui C."/>
            <person name="Wakimoto T."/>
            <person name="Kracht M."/>
            <person name="Crusemann M."/>
            <person name="Hentschel U."/>
            <person name="Abe I."/>
            <person name="Matsunaga S."/>
            <person name="Kalinowski J."/>
            <person name="Takeyama H."/>
            <person name="Piel J."/>
        </authorList>
    </citation>
    <scope>NUCLEOTIDE SEQUENCE [LARGE SCALE GENOMIC DNA]</scope>
    <source>
        <strain evidence="2">TSY2</strain>
    </source>
</reference>
<dbReference type="HOGENOM" id="CLU_2877420_0_0_7"/>
<name>W4M207_9BACT</name>